<feature type="coiled-coil region" evidence="1">
    <location>
        <begin position="690"/>
        <end position="752"/>
    </location>
</feature>
<feature type="region of interest" description="Disordered" evidence="2">
    <location>
        <begin position="94"/>
        <end position="145"/>
    </location>
</feature>
<evidence type="ECO:0000313" key="5">
    <source>
        <dbReference type="Proteomes" id="UP001331761"/>
    </source>
</evidence>
<feature type="coiled-coil region" evidence="1">
    <location>
        <begin position="242"/>
        <end position="475"/>
    </location>
</feature>
<protein>
    <submittedName>
        <fullName evidence="4">Myosin heavy chain</fullName>
    </submittedName>
</protein>
<feature type="compositionally biased region" description="Basic and acidic residues" evidence="2">
    <location>
        <begin position="132"/>
        <end position="145"/>
    </location>
</feature>
<keyword evidence="5" id="KW-1185">Reference proteome</keyword>
<name>A0AAN8J2F6_TRICO</name>
<dbReference type="Proteomes" id="UP001331761">
    <property type="component" value="Unassembled WGS sequence"/>
</dbReference>
<dbReference type="EMBL" id="WIXE01007861">
    <property type="protein sequence ID" value="KAK5979939.1"/>
    <property type="molecule type" value="Genomic_DNA"/>
</dbReference>
<reference evidence="4 5" key="1">
    <citation type="submission" date="2019-10" db="EMBL/GenBank/DDBJ databases">
        <title>Assembly and Annotation for the nematode Trichostrongylus colubriformis.</title>
        <authorList>
            <person name="Martin J."/>
        </authorList>
    </citation>
    <scope>NUCLEOTIDE SEQUENCE [LARGE SCALE GENOMIC DNA]</scope>
    <source>
        <strain evidence="4">G859</strain>
        <tissue evidence="4">Whole worm</tissue>
    </source>
</reference>
<evidence type="ECO:0000313" key="4">
    <source>
        <dbReference type="EMBL" id="KAK5979939.1"/>
    </source>
</evidence>
<gene>
    <name evidence="4" type="ORF">GCK32_000040</name>
</gene>
<feature type="coiled-coil region" evidence="1">
    <location>
        <begin position="586"/>
        <end position="627"/>
    </location>
</feature>
<dbReference type="GO" id="GO:0005794">
    <property type="term" value="C:Golgi apparatus"/>
    <property type="evidence" value="ECO:0007669"/>
    <property type="project" value="TreeGrafter"/>
</dbReference>
<dbReference type="Pfam" id="PF12325">
    <property type="entry name" value="TMF_TATA_bd"/>
    <property type="match status" value="1"/>
</dbReference>
<dbReference type="AlphaFoldDB" id="A0AAN8J2F6"/>
<accession>A0AAN8J2F6</accession>
<evidence type="ECO:0000256" key="1">
    <source>
        <dbReference type="SAM" id="Coils"/>
    </source>
</evidence>
<dbReference type="GO" id="GO:0005783">
    <property type="term" value="C:endoplasmic reticulum"/>
    <property type="evidence" value="ECO:0007669"/>
    <property type="project" value="TreeGrafter"/>
</dbReference>
<evidence type="ECO:0000259" key="3">
    <source>
        <dbReference type="Pfam" id="PF12325"/>
    </source>
</evidence>
<dbReference type="PANTHER" id="PTHR46515">
    <property type="entry name" value="TATA ELEMENT MODULATORY FACTOR TMF1"/>
    <property type="match status" value="1"/>
</dbReference>
<proteinExistence type="predicted"/>
<sequence length="765" mass="85751">MNLSWANQFAKTALKTAQQKIDSVLDIRPDEEEAAGSVSDVIPEDLLVNPAVPLGATEEVNVTALPVPSSVNGEGWSNAWNSVSADQELVVDSEPNPIRDECPQASASLFDHSPSSNSSDGIEPGQSPQKVSDYEENKRAETADVDKSVYVDVDLSVPSPEETQFASSSETIQEENVLPPLPDIVRRNSHQDDSITVASSDIEVIRNVDAWSIASSKPATDNMPSHVLTSKHDTTESFRAQLLHAEQRRNELKAANDTLQSNNVQLQQRIILLNQQHSSLKKELEGKKTELEDLLAEGKRLSDHSGKQAREIRRLKSELAELEKVKAERKRLKEEKSRAEETIDLQKEEIASLKGMIKQLESSAEQLLKEQSMRAASTEVAQKHALEQNKLVAELERELSEARKQIDELSDCNKKLTREAELMQSVSWSERLAGERANETVATINTELLEARAHIERLRSQLQCTESRLEVVLNERNSVAESISQSNIPLLEEINNLKQLLHREQGANEESDIKTRALKRELDVVREQLDKLKEINESMVMHHHQELTVVNQKVQHLERELVLVHEAKDSAMTEHKAARAVDAVALENLREENAVLANDLSSLRNSLKVLKDDNDALKASLEDARAHQVVPQPVEKSCKIQAQKEATHPGSNSFDEYAMSTSQVAPFSLAPPQSATAVLHDMSLKRISFLEQEALRCSQLEDQVRQLKKELKVLNQQYNGLLVVDGERLERIEELENDVIDLRQLLKEQLLAFAEARMTENKETS</sequence>
<organism evidence="4 5">
    <name type="scientific">Trichostrongylus colubriformis</name>
    <name type="common">Black scour worm</name>
    <dbReference type="NCBI Taxonomy" id="6319"/>
    <lineage>
        <taxon>Eukaryota</taxon>
        <taxon>Metazoa</taxon>
        <taxon>Ecdysozoa</taxon>
        <taxon>Nematoda</taxon>
        <taxon>Chromadorea</taxon>
        <taxon>Rhabditida</taxon>
        <taxon>Rhabditina</taxon>
        <taxon>Rhabditomorpha</taxon>
        <taxon>Strongyloidea</taxon>
        <taxon>Trichostrongylidae</taxon>
        <taxon>Trichostrongylus</taxon>
    </lineage>
</organism>
<dbReference type="InterPro" id="IPR052602">
    <property type="entry name" value="Growth_transcription_reg"/>
</dbReference>
<feature type="domain" description="TATA element modulatory factor 1 TATA binding" evidence="3">
    <location>
        <begin position="693"/>
        <end position="750"/>
    </location>
</feature>
<feature type="compositionally biased region" description="Polar residues" evidence="2">
    <location>
        <begin position="113"/>
        <end position="130"/>
    </location>
</feature>
<evidence type="ECO:0000256" key="2">
    <source>
        <dbReference type="SAM" id="MobiDB-lite"/>
    </source>
</evidence>
<dbReference type="InterPro" id="IPR022091">
    <property type="entry name" value="TMF_TATA-bd"/>
</dbReference>
<comment type="caution">
    <text evidence="4">The sequence shown here is derived from an EMBL/GenBank/DDBJ whole genome shotgun (WGS) entry which is preliminary data.</text>
</comment>
<dbReference type="PANTHER" id="PTHR46515:SF1">
    <property type="entry name" value="TATA ELEMENT MODULATORY FACTOR"/>
    <property type="match status" value="1"/>
</dbReference>
<keyword evidence="1" id="KW-0175">Coiled coil</keyword>